<comment type="caution">
    <text evidence="4">The sequence shown here is derived from an EMBL/GenBank/DDBJ whole genome shotgun (WGS) entry which is preliminary data.</text>
</comment>
<dbReference type="SUPFAM" id="SSF51905">
    <property type="entry name" value="FAD/NAD(P)-binding domain"/>
    <property type="match status" value="1"/>
</dbReference>
<evidence type="ECO:0000259" key="3">
    <source>
        <dbReference type="Pfam" id="PF07992"/>
    </source>
</evidence>
<dbReference type="PANTHER" id="PTHR48105">
    <property type="entry name" value="THIOREDOXIN REDUCTASE 1-RELATED-RELATED"/>
    <property type="match status" value="1"/>
</dbReference>
<dbReference type="RefSeq" id="WP_157543437.1">
    <property type="nucleotide sequence ID" value="NZ_WQLA01000008.1"/>
</dbReference>
<dbReference type="OrthoDB" id="9806179at2"/>
<dbReference type="PRINTS" id="PR00469">
    <property type="entry name" value="PNDRDTASEII"/>
</dbReference>
<name>A0A6I4ID54_9SPHI</name>
<dbReference type="InterPro" id="IPR023753">
    <property type="entry name" value="FAD/NAD-binding_dom"/>
</dbReference>
<gene>
    <name evidence="4" type="ORF">GO816_18480</name>
</gene>
<evidence type="ECO:0000256" key="1">
    <source>
        <dbReference type="ARBA" id="ARBA00022630"/>
    </source>
</evidence>
<dbReference type="GO" id="GO:0016491">
    <property type="term" value="F:oxidoreductase activity"/>
    <property type="evidence" value="ECO:0007669"/>
    <property type="project" value="UniProtKB-KW"/>
</dbReference>
<evidence type="ECO:0000313" key="4">
    <source>
        <dbReference type="EMBL" id="MVN93125.1"/>
    </source>
</evidence>
<reference evidence="4 5" key="1">
    <citation type="submission" date="2019-12" db="EMBL/GenBank/DDBJ databases">
        <title>Mucilaginibacter sp. HME9299 genome sequencing and assembly.</title>
        <authorList>
            <person name="Kang H."/>
            <person name="Kim H."/>
            <person name="Joh K."/>
        </authorList>
    </citation>
    <scope>NUCLEOTIDE SEQUENCE [LARGE SCALE GENOMIC DNA]</scope>
    <source>
        <strain evidence="4 5">HME9299</strain>
    </source>
</reference>
<dbReference type="Gene3D" id="3.50.50.60">
    <property type="entry name" value="FAD/NAD(P)-binding domain"/>
    <property type="match status" value="2"/>
</dbReference>
<keyword evidence="5" id="KW-1185">Reference proteome</keyword>
<feature type="domain" description="FAD/NAD(P)-binding" evidence="3">
    <location>
        <begin position="6"/>
        <end position="285"/>
    </location>
</feature>
<keyword evidence="1" id="KW-0285">Flavoprotein</keyword>
<dbReference type="AlphaFoldDB" id="A0A6I4ID54"/>
<dbReference type="InterPro" id="IPR036188">
    <property type="entry name" value="FAD/NAD-bd_sf"/>
</dbReference>
<dbReference type="PRINTS" id="PR00368">
    <property type="entry name" value="FADPNR"/>
</dbReference>
<evidence type="ECO:0000313" key="5">
    <source>
        <dbReference type="Proteomes" id="UP000434850"/>
    </source>
</evidence>
<protein>
    <submittedName>
        <fullName evidence="4">NAD(P)/FAD-dependent oxidoreductase</fullName>
    </submittedName>
</protein>
<proteinExistence type="predicted"/>
<dbReference type="InterPro" id="IPR050097">
    <property type="entry name" value="Ferredoxin-NADP_redctase_2"/>
</dbReference>
<organism evidence="4 5">
    <name type="scientific">Mucilaginibacter aquatilis</name>
    <dbReference type="NCBI Taxonomy" id="1517760"/>
    <lineage>
        <taxon>Bacteria</taxon>
        <taxon>Pseudomonadati</taxon>
        <taxon>Bacteroidota</taxon>
        <taxon>Sphingobacteriia</taxon>
        <taxon>Sphingobacteriales</taxon>
        <taxon>Sphingobacteriaceae</taxon>
        <taxon>Mucilaginibacter</taxon>
    </lineage>
</organism>
<sequence length="301" mass="32733">MNSAQYDVIIVGGSYAGLQAALTLGRSQRQVLVIESGMPCNRFTPHSHNFLTHDGKEPHIIAAEGREQLKNYSNVKFLKDTVLQALQFDENFEITTIFENRITARKLLFATGISDIMPDIKGFEECWGKSVIHCPYCHGYEVKGQITGVFGNAENGFEYVKTVSHWAGKVTLFTNGPSLLNTEQAQKLAANNIAVIETPVTEVTHAQGQISGVVLSDGITADLSVLYAHTAFKQHCDIPQTLGCEMADTGHIKTNGYGKTNVNGLYVAGDCCDPLRSVSSAVRGGMAAAAFLNKELINEDF</sequence>
<dbReference type="EMBL" id="WQLA01000008">
    <property type="protein sequence ID" value="MVN93125.1"/>
    <property type="molecule type" value="Genomic_DNA"/>
</dbReference>
<evidence type="ECO:0000256" key="2">
    <source>
        <dbReference type="ARBA" id="ARBA00023002"/>
    </source>
</evidence>
<dbReference type="Proteomes" id="UP000434850">
    <property type="component" value="Unassembled WGS sequence"/>
</dbReference>
<keyword evidence="2" id="KW-0560">Oxidoreductase</keyword>
<accession>A0A6I4ID54</accession>
<dbReference type="Pfam" id="PF07992">
    <property type="entry name" value="Pyr_redox_2"/>
    <property type="match status" value="1"/>
</dbReference>